<feature type="binding site" evidence="13">
    <location>
        <position position="186"/>
    </location>
    <ligand>
        <name>L-aspartate</name>
        <dbReference type="ChEBI" id="CHEBI:29991"/>
    </ligand>
</feature>
<comment type="pathway">
    <text evidence="2 13">Pyrimidine metabolism; UMP biosynthesis via de novo pathway; (S)-dihydroorotate from bicarbonate: step 2/3.</text>
</comment>
<dbReference type="EMBL" id="RBTH01000373">
    <property type="protein sequence ID" value="RMT39555.1"/>
    <property type="molecule type" value="Genomic_DNA"/>
</dbReference>
<evidence type="ECO:0000259" key="18">
    <source>
        <dbReference type="Pfam" id="PF02729"/>
    </source>
</evidence>
<evidence type="ECO:0000256" key="12">
    <source>
        <dbReference type="ARBA" id="ARBA00048859"/>
    </source>
</evidence>
<evidence type="ECO:0000256" key="8">
    <source>
        <dbReference type="ARBA" id="ARBA00023065"/>
    </source>
</evidence>
<feature type="domain" description="Aspartate/ornithine carbamoyltransferase Asp/Orn-binding" evidence="16">
    <location>
        <begin position="173"/>
        <end position="296"/>
    </location>
</feature>
<comment type="subunit">
    <text evidence="13">Heterododecamer (2C3:3R2) of six catalytic PyrB chains organized as two trimers (C3), and six regulatory PyrI chains organized as three dimers (R2).</text>
</comment>
<dbReference type="PRINTS" id="PR00101">
    <property type="entry name" value="ATCASE"/>
</dbReference>
<evidence type="ECO:0000256" key="3">
    <source>
        <dbReference type="ARBA" id="ARBA00022448"/>
    </source>
</evidence>
<name>A0A3M5KVB4_PSESX</name>
<dbReference type="InterPro" id="IPR010917">
    <property type="entry name" value="TonB_rcpt_CS"/>
</dbReference>
<dbReference type="PROSITE" id="PS00097">
    <property type="entry name" value="CARBAMOYLTRANSFERASE"/>
    <property type="match status" value="1"/>
</dbReference>
<dbReference type="GO" id="GO:0004070">
    <property type="term" value="F:aspartate carbamoyltransferase activity"/>
    <property type="evidence" value="ECO:0007669"/>
    <property type="project" value="UniProtKB-UniRule"/>
</dbReference>
<dbReference type="GO" id="GO:0006207">
    <property type="term" value="P:'de novo' pyrimidine nucleobase biosynthetic process"/>
    <property type="evidence" value="ECO:0007669"/>
    <property type="project" value="InterPro"/>
</dbReference>
<dbReference type="InterPro" id="IPR010105">
    <property type="entry name" value="TonB_sidphr_rcpt"/>
</dbReference>
<keyword evidence="19" id="KW-0675">Receptor</keyword>
<feature type="short sequence motif" description="TonB C-terminal box" evidence="15">
    <location>
        <begin position="836"/>
        <end position="853"/>
    </location>
</feature>
<keyword evidence="8" id="KW-0406">Ion transport</keyword>
<proteinExistence type="inferred from homology"/>
<dbReference type="GO" id="GO:0038023">
    <property type="term" value="F:signaling receptor activity"/>
    <property type="evidence" value="ECO:0007669"/>
    <property type="project" value="InterPro"/>
</dbReference>
<dbReference type="PRINTS" id="PR00100">
    <property type="entry name" value="AOTCASE"/>
</dbReference>
<dbReference type="EC" id="2.1.3.2" evidence="13"/>
<dbReference type="PROSITE" id="PS52016">
    <property type="entry name" value="TONB_DEPENDENT_REC_3"/>
    <property type="match status" value="1"/>
</dbReference>
<accession>A0A3M5KVB4</accession>
<feature type="domain" description="Aspartate/ornithine carbamoyltransferase carbamoyl-P binding" evidence="18">
    <location>
        <begin position="21"/>
        <end position="165"/>
    </location>
</feature>
<dbReference type="FunFam" id="3.40.50.1370:FF:000006">
    <property type="entry name" value="Aspartate carbamoyltransferase"/>
    <property type="match status" value="1"/>
</dbReference>
<gene>
    <name evidence="13" type="primary">pyrB</name>
    <name evidence="19" type="ORF">ALP48_04370</name>
</gene>
<keyword evidence="10 14" id="KW-0472">Membrane</keyword>
<dbReference type="NCBIfam" id="TIGR00670">
    <property type="entry name" value="asp_carb_tr"/>
    <property type="match status" value="1"/>
</dbReference>
<dbReference type="SUPFAM" id="SSF53671">
    <property type="entry name" value="Aspartate/ornithine carbamoyltransferase"/>
    <property type="match status" value="1"/>
</dbReference>
<evidence type="ECO:0000256" key="13">
    <source>
        <dbReference type="HAMAP-Rule" id="MF_00001"/>
    </source>
</evidence>
<protein>
    <recommendedName>
        <fullName evidence="13">Aspartate carbamoyltransferase</fullName>
        <ecNumber evidence="13">2.1.3.2</ecNumber>
    </recommendedName>
    <alternativeName>
        <fullName evidence="13">Aspartate transcarbamylase</fullName>
        <shortName evidence="13">ATCase</shortName>
    </alternativeName>
</protein>
<dbReference type="Pfam" id="PF00593">
    <property type="entry name" value="TonB_dep_Rec_b-barrel"/>
    <property type="match status" value="1"/>
</dbReference>
<feature type="binding site" evidence="13">
    <location>
        <position position="74"/>
    </location>
    <ligand>
        <name>carbamoyl phosphate</name>
        <dbReference type="ChEBI" id="CHEBI:58228"/>
    </ligand>
</feature>
<dbReference type="GO" id="GO:0044205">
    <property type="term" value="P:'de novo' UMP biosynthetic process"/>
    <property type="evidence" value="ECO:0007669"/>
    <property type="project" value="UniProtKB-UniRule"/>
</dbReference>
<feature type="binding site" evidence="13">
    <location>
        <position position="282"/>
    </location>
    <ligand>
        <name>carbamoyl phosphate</name>
        <dbReference type="ChEBI" id="CHEBI:58228"/>
    </ligand>
</feature>
<organism evidence="19 20">
    <name type="scientific">Pseudomonas syringae pv. solidagae</name>
    <dbReference type="NCBI Taxonomy" id="264458"/>
    <lineage>
        <taxon>Bacteria</taxon>
        <taxon>Pseudomonadati</taxon>
        <taxon>Pseudomonadota</taxon>
        <taxon>Gammaproteobacteria</taxon>
        <taxon>Pseudomonadales</taxon>
        <taxon>Pseudomonadaceae</taxon>
        <taxon>Pseudomonas</taxon>
        <taxon>Pseudomonas syringae</taxon>
    </lineage>
</organism>
<dbReference type="Proteomes" id="UP000268096">
    <property type="component" value="Unassembled WGS sequence"/>
</dbReference>
<dbReference type="InterPro" id="IPR006130">
    <property type="entry name" value="Asp/Orn_carbamoylTrfase"/>
</dbReference>
<evidence type="ECO:0000256" key="10">
    <source>
        <dbReference type="ARBA" id="ARBA00023136"/>
    </source>
</evidence>
<dbReference type="CDD" id="cd01347">
    <property type="entry name" value="ligand_gated_channel"/>
    <property type="match status" value="1"/>
</dbReference>
<evidence type="ECO:0000256" key="14">
    <source>
        <dbReference type="PROSITE-ProRule" id="PRU01360"/>
    </source>
</evidence>
<dbReference type="HAMAP" id="MF_00001">
    <property type="entry name" value="Asp_carb_tr"/>
    <property type="match status" value="1"/>
</dbReference>
<dbReference type="Pfam" id="PF02729">
    <property type="entry name" value="OTCace_N"/>
    <property type="match status" value="1"/>
</dbReference>
<keyword evidence="5 13" id="KW-0808">Transferase</keyword>
<evidence type="ECO:0000256" key="11">
    <source>
        <dbReference type="ARBA" id="ARBA00023237"/>
    </source>
</evidence>
<dbReference type="GO" id="GO:0016597">
    <property type="term" value="F:amino acid binding"/>
    <property type="evidence" value="ECO:0007669"/>
    <property type="project" value="InterPro"/>
</dbReference>
<feature type="binding site" evidence="13">
    <location>
        <position position="101"/>
    </location>
    <ligand>
        <name>L-aspartate</name>
        <dbReference type="ChEBI" id="CHEBI:29991"/>
    </ligand>
</feature>
<feature type="binding site" evidence="13">
    <location>
        <position position="123"/>
    </location>
    <ligand>
        <name>carbamoyl phosphate</name>
        <dbReference type="ChEBI" id="CHEBI:58228"/>
    </ligand>
</feature>
<evidence type="ECO:0000256" key="1">
    <source>
        <dbReference type="ARBA" id="ARBA00004571"/>
    </source>
</evidence>
<feature type="binding site" evidence="13">
    <location>
        <position position="153"/>
    </location>
    <ligand>
        <name>carbamoyl phosphate</name>
        <dbReference type="ChEBI" id="CHEBI:58228"/>
    </ligand>
</feature>
<comment type="similarity">
    <text evidence="14">Belongs to the TonB-dependent receptor family.</text>
</comment>
<evidence type="ECO:0000256" key="4">
    <source>
        <dbReference type="ARBA" id="ARBA00022452"/>
    </source>
</evidence>
<keyword evidence="7 13" id="KW-0665">Pyrimidine biosynthesis</keyword>
<dbReference type="Gene3D" id="3.40.50.1370">
    <property type="entry name" value="Aspartate/ornithine carbamoyltransferase"/>
    <property type="match status" value="2"/>
</dbReference>
<evidence type="ECO:0000259" key="17">
    <source>
        <dbReference type="Pfam" id="PF00593"/>
    </source>
</evidence>
<evidence type="ECO:0000259" key="16">
    <source>
        <dbReference type="Pfam" id="PF00185"/>
    </source>
</evidence>
<dbReference type="Pfam" id="PF00185">
    <property type="entry name" value="OTCace"/>
    <property type="match status" value="1"/>
</dbReference>
<comment type="subcellular location">
    <subcellularLocation>
        <location evidence="1 14">Cell outer membrane</location>
        <topology evidence="1 14">Multi-pass membrane protein</topology>
    </subcellularLocation>
</comment>
<dbReference type="InterPro" id="IPR002082">
    <property type="entry name" value="Asp_carbamoyltransf"/>
</dbReference>
<dbReference type="InterPro" id="IPR006132">
    <property type="entry name" value="Asp/Orn_carbamoyltranf_P-bd"/>
</dbReference>
<keyword evidence="9" id="KW-0798">TonB box</keyword>
<comment type="caution">
    <text evidence="19">The sequence shown here is derived from an EMBL/GenBank/DDBJ whole genome shotgun (WGS) entry which is preliminary data.</text>
</comment>
<evidence type="ECO:0000313" key="20">
    <source>
        <dbReference type="Proteomes" id="UP000268096"/>
    </source>
</evidence>
<dbReference type="GO" id="GO:0015891">
    <property type="term" value="P:siderophore transport"/>
    <property type="evidence" value="ECO:0007669"/>
    <property type="project" value="InterPro"/>
</dbReference>
<dbReference type="InterPro" id="IPR000531">
    <property type="entry name" value="Beta-barrel_TonB"/>
</dbReference>
<dbReference type="PANTHER" id="PTHR32552">
    <property type="entry name" value="FERRICHROME IRON RECEPTOR-RELATED"/>
    <property type="match status" value="1"/>
</dbReference>
<dbReference type="GO" id="GO:0015344">
    <property type="term" value="F:siderophore uptake transmembrane transporter activity"/>
    <property type="evidence" value="ECO:0007669"/>
    <property type="project" value="TreeGrafter"/>
</dbReference>
<keyword evidence="4 14" id="KW-1134">Transmembrane beta strand</keyword>
<dbReference type="InterPro" id="IPR006131">
    <property type="entry name" value="Asp_carbamoyltransf_Asp/Orn-bd"/>
</dbReference>
<dbReference type="InterPro" id="IPR036942">
    <property type="entry name" value="Beta-barrel_TonB_sf"/>
</dbReference>
<dbReference type="InterPro" id="IPR039426">
    <property type="entry name" value="TonB-dep_rcpt-like"/>
</dbReference>
<comment type="catalytic activity">
    <reaction evidence="12 13">
        <text>carbamoyl phosphate + L-aspartate = N-carbamoyl-L-aspartate + phosphate + H(+)</text>
        <dbReference type="Rhea" id="RHEA:20013"/>
        <dbReference type="ChEBI" id="CHEBI:15378"/>
        <dbReference type="ChEBI" id="CHEBI:29991"/>
        <dbReference type="ChEBI" id="CHEBI:32814"/>
        <dbReference type="ChEBI" id="CHEBI:43474"/>
        <dbReference type="ChEBI" id="CHEBI:58228"/>
        <dbReference type="EC" id="2.1.3.2"/>
    </reaction>
</comment>
<feature type="binding site" evidence="13">
    <location>
        <position position="156"/>
    </location>
    <ligand>
        <name>carbamoyl phosphate</name>
        <dbReference type="ChEBI" id="CHEBI:58228"/>
    </ligand>
</feature>
<keyword evidence="6 14" id="KW-0812">Transmembrane</keyword>
<dbReference type="PANTHER" id="PTHR32552:SF82">
    <property type="entry name" value="FCUA PROTEIN"/>
    <property type="match status" value="1"/>
</dbReference>
<dbReference type="InterPro" id="IPR036901">
    <property type="entry name" value="Asp/Orn_carbamoylTrfase_sf"/>
</dbReference>
<evidence type="ECO:0000256" key="6">
    <source>
        <dbReference type="ARBA" id="ARBA00022692"/>
    </source>
</evidence>
<dbReference type="Gene3D" id="2.40.170.20">
    <property type="entry name" value="TonB-dependent receptor, beta-barrel domain"/>
    <property type="match status" value="1"/>
</dbReference>
<comment type="similarity">
    <text evidence="13">Belongs to the aspartate/ornithine carbamoyltransferase superfamily. ATCase family.</text>
</comment>
<dbReference type="NCBIfam" id="NF002032">
    <property type="entry name" value="PRK00856.1"/>
    <property type="match status" value="1"/>
</dbReference>
<keyword evidence="11 14" id="KW-0998">Cell outer membrane</keyword>
<dbReference type="PROSITE" id="PS01156">
    <property type="entry name" value="TONB_DEPENDENT_REC_2"/>
    <property type="match status" value="1"/>
</dbReference>
<dbReference type="NCBIfam" id="TIGR01783">
    <property type="entry name" value="TonB-siderophor"/>
    <property type="match status" value="1"/>
</dbReference>
<dbReference type="AlphaFoldDB" id="A0A3M5KVB4"/>
<evidence type="ECO:0000313" key="19">
    <source>
        <dbReference type="EMBL" id="RMT39555.1"/>
    </source>
</evidence>
<evidence type="ECO:0000256" key="2">
    <source>
        <dbReference type="ARBA" id="ARBA00004852"/>
    </source>
</evidence>
<reference evidence="19 20" key="1">
    <citation type="submission" date="2018-08" db="EMBL/GenBank/DDBJ databases">
        <title>Recombination of ecologically and evolutionarily significant loci maintains genetic cohesion in the Pseudomonas syringae species complex.</title>
        <authorList>
            <person name="Dillon M."/>
            <person name="Thakur S."/>
            <person name="Almeida R.N.D."/>
            <person name="Weir B.S."/>
            <person name="Guttman D.S."/>
        </authorList>
    </citation>
    <scope>NUCLEOTIDE SEQUENCE [LARGE SCALE GENOMIC DNA]</scope>
    <source>
        <strain evidence="19 20">ICMP 16926</strain>
    </source>
</reference>
<feature type="binding site" evidence="13">
    <location>
        <position position="241"/>
    </location>
    <ligand>
        <name>L-aspartate</name>
        <dbReference type="ChEBI" id="CHEBI:29991"/>
    </ligand>
</feature>
<dbReference type="GO" id="GO:0009279">
    <property type="term" value="C:cell outer membrane"/>
    <property type="evidence" value="ECO:0007669"/>
    <property type="project" value="UniProtKB-SubCell"/>
</dbReference>
<dbReference type="SUPFAM" id="SSF56935">
    <property type="entry name" value="Porins"/>
    <property type="match status" value="1"/>
</dbReference>
<feature type="domain" description="TonB-dependent receptor-like beta-barrel" evidence="17">
    <location>
        <begin position="392"/>
        <end position="823"/>
    </location>
</feature>
<dbReference type="GO" id="GO:0006520">
    <property type="term" value="P:amino acid metabolic process"/>
    <property type="evidence" value="ECO:0007669"/>
    <property type="project" value="InterPro"/>
</dbReference>
<evidence type="ECO:0000256" key="9">
    <source>
        <dbReference type="ARBA" id="ARBA00023077"/>
    </source>
</evidence>
<sequence length="853" mass="92881">MAMTPLDAKRPLQLNHLGQLRHFLSLDGLPRELLTEILDTADSFLEVGARAVKKVPLLRGKTVCNVFFENSTRTRTTFELAAQRLSADVITLNVSTSSTSKGETLFDTLRNLEAMAADMFVVRHADSGAAHFIAEHVCPDVAIINGGDGRHAHPTQGMLDMLTIRRHKGGFENLSVAIVGDILHSRVARSNMLALKALGCPDIRVIGPKTLLPVGVEQYGVKVYTDLNEGLKDVDVVIMLRLQRERMTGGLLPSEGEFYRLFGLTTARLAAAKPDAIVMHPGPINRGVEMPLEMFERVDVLKGLSGFMYGFGSPGGIVNYVTKRPTDKTTLSVDAGYQSDNVYKEHLDAGGRLDDPRFGYRVNVVHEEGDAASGDAKVNRTAVGVALNAQLSDDLSVDFDTLYQKRNTSGGTDIIVNTKNALPSPIDGSKRLYSNGSYTDVDYSLSTVSATYKFSPDWTGKLAYRYSDSTRRYVKDQYQISSDAGAYTDKVTSEYHAYDYNDTMGTLEGKFTTGWFTHDVVLGASYSQLNSDKSVVTPKTTVGKGNLYNPTIFSVYNIDYSGGTYGDDNVKESAVFASDTIGLGEHWSLLAGLRNENYREQTHDSATSAVTPYKARPATPTVALMYKPTQDVTLYASYVESLESGGTAPSSAVNSDQTLSPLLSKQYEVGVKAQQRNWSATAAAFRIDRGAEYTNDANVYVQSGTIRYQGLELNASVDATPDLTVEGSVMSLDSAYHDAGDGVDGNRAAGAAHYQAATQVTYRVPVVPGMFLHTGAQRIGEMAVDSGNVHTLPAYSLFDAGGGYRLRLGDGHALTLGANVTNLANKKYWTYYQENYLQPGSPRTLSLNTRYDF</sequence>
<feature type="binding site" evidence="13">
    <location>
        <position position="73"/>
    </location>
    <ligand>
        <name>carbamoyl phosphate</name>
        <dbReference type="ChEBI" id="CHEBI:58228"/>
    </ligand>
</feature>
<dbReference type="UniPathway" id="UPA00070">
    <property type="reaction ID" value="UER00116"/>
</dbReference>
<evidence type="ECO:0000256" key="15">
    <source>
        <dbReference type="PROSITE-ProRule" id="PRU10144"/>
    </source>
</evidence>
<evidence type="ECO:0000256" key="5">
    <source>
        <dbReference type="ARBA" id="ARBA00022679"/>
    </source>
</evidence>
<keyword evidence="3 14" id="KW-0813">Transport</keyword>
<evidence type="ECO:0000256" key="7">
    <source>
        <dbReference type="ARBA" id="ARBA00022975"/>
    </source>
</evidence>
<feature type="binding site" evidence="13">
    <location>
        <position position="283"/>
    </location>
    <ligand>
        <name>carbamoyl phosphate</name>
        <dbReference type="ChEBI" id="CHEBI:58228"/>
    </ligand>
</feature>
<comment type="function">
    <text evidence="13">Catalyzes the condensation of carbamoyl phosphate and aspartate to form carbamoyl aspartate and inorganic phosphate, the committed step in the de novo pyrimidine nucleotide biosynthesis pathway.</text>
</comment>